<keyword evidence="2" id="KW-0132">Cell division</keyword>
<comment type="caution">
    <text evidence="9">The sequence shown here is derived from an EMBL/GenBank/DDBJ whole genome shotgun (WGS) entry which is preliminary data.</text>
</comment>
<dbReference type="PANTHER" id="PTHR10763:SF26">
    <property type="entry name" value="CELL DIVISION CONTROL PROTEIN 6 HOMOLOG"/>
    <property type="match status" value="1"/>
</dbReference>
<name>A0ABR0EEH4_ZASCE</name>
<dbReference type="SUPFAM" id="SSF52540">
    <property type="entry name" value="P-loop containing nucleoside triphosphate hydrolases"/>
    <property type="match status" value="1"/>
</dbReference>
<feature type="domain" description="AAA+ ATPase" evidence="8">
    <location>
        <begin position="216"/>
        <end position="360"/>
    </location>
</feature>
<evidence type="ECO:0000256" key="7">
    <source>
        <dbReference type="SAM" id="MobiDB-lite"/>
    </source>
</evidence>
<comment type="subcellular location">
    <subcellularLocation>
        <location evidence="1">Nucleus</location>
    </subcellularLocation>
</comment>
<dbReference type="InterPro" id="IPR027417">
    <property type="entry name" value="P-loop_NTPase"/>
</dbReference>
<dbReference type="Gene3D" id="1.10.10.10">
    <property type="entry name" value="Winged helix-like DNA-binding domain superfamily/Winged helix DNA-binding domain"/>
    <property type="match status" value="1"/>
</dbReference>
<dbReference type="InterPro" id="IPR016314">
    <property type="entry name" value="Cdc6/18"/>
</dbReference>
<dbReference type="InterPro" id="IPR041664">
    <property type="entry name" value="AAA_16"/>
</dbReference>
<dbReference type="Gene3D" id="1.10.8.60">
    <property type="match status" value="1"/>
</dbReference>
<evidence type="ECO:0000313" key="10">
    <source>
        <dbReference type="Proteomes" id="UP001305779"/>
    </source>
</evidence>
<feature type="region of interest" description="Disordered" evidence="7">
    <location>
        <begin position="1"/>
        <end position="101"/>
    </location>
</feature>
<evidence type="ECO:0000256" key="4">
    <source>
        <dbReference type="ARBA" id="ARBA00023242"/>
    </source>
</evidence>
<dbReference type="Pfam" id="PF22606">
    <property type="entry name" value="Cdc6-ORC-like_ATPase_lid"/>
    <property type="match status" value="1"/>
</dbReference>
<protein>
    <recommendedName>
        <fullName evidence="6">Cell division control protein</fullName>
    </recommendedName>
</protein>
<keyword evidence="5" id="KW-0131">Cell cycle</keyword>
<dbReference type="InterPro" id="IPR036388">
    <property type="entry name" value="WH-like_DNA-bd_sf"/>
</dbReference>
<dbReference type="Proteomes" id="UP001305779">
    <property type="component" value="Unassembled WGS sequence"/>
</dbReference>
<proteinExistence type="inferred from homology"/>
<dbReference type="InterPro" id="IPR050311">
    <property type="entry name" value="ORC1/CDC6"/>
</dbReference>
<dbReference type="PIRSF" id="PIRSF001767">
    <property type="entry name" value="Cdc6"/>
    <property type="match status" value="1"/>
</dbReference>
<evidence type="ECO:0000256" key="6">
    <source>
        <dbReference type="PIRNR" id="PIRNR001767"/>
    </source>
</evidence>
<feature type="compositionally biased region" description="Polar residues" evidence="7">
    <location>
        <begin position="18"/>
        <end position="37"/>
    </location>
</feature>
<dbReference type="InterPro" id="IPR015163">
    <property type="entry name" value="Cdc6_C"/>
</dbReference>
<evidence type="ECO:0000256" key="2">
    <source>
        <dbReference type="ARBA" id="ARBA00022618"/>
    </source>
</evidence>
<sequence length="640" mass="69439">MPSVLGKRTRSAAAAGTEQKQSTGRRIGTDISSPENTSRAKRRITVNKPNDENENPFITHRKDEDDQDELALEPPAKKTRSSGRTTAPAKHGAAESRVKVSPAKVETHFRVSKSAIGVFKDGGKKDGSATPQTPRHRDALARKVPITPRHRVLVAGSRVTPKTPKTPATPANGATAVYNQARQLFSRCSNPGRLIGRENERAELERFIRNAIESKLTGCLYVSGPPGTGKSALLDEVIQEHTKDGNVPISVVNCMSVRNTKDLSQKLSEDLGLKEDAGFDYLKSCFVRGKAKDNKKYLVVLDEVDRLVDLDLSLLYSLFEWSMQNTSRLILIGIANALDLTDRFLPRLKSRNLKPELLPFMPYSAAQIAEVVSSKLKSLAPEDAQLVPFLHPAAIQFCAKKVAAQTGDLRKAFDICKRAVDLVERETREKDIKASLENSPSKTPLMENINLSSPPIDTSRPIYTLATAPKATIAHMAKVTAQVFSNGATQRLSALNLQQKAVLCALAALEKRKRDTQLDRTMFATPSKSNTTAPSIKQLFETYSSLCKRENLFHPLSSVEFRDVVGGLETLSLVSGVDGNGKGGSFGTPSSGKRGKNAFGGVAVGDERRVCSGVGVKELGAVLEGPGGELLREILEGEGV</sequence>
<accession>A0ABR0EEH4</accession>
<keyword evidence="10" id="KW-1185">Reference proteome</keyword>
<keyword evidence="3" id="KW-0235">DNA replication</keyword>
<evidence type="ECO:0000313" key="9">
    <source>
        <dbReference type="EMBL" id="KAK4499895.1"/>
    </source>
</evidence>
<dbReference type="PANTHER" id="PTHR10763">
    <property type="entry name" value="CELL DIVISION CONTROL PROTEIN 6-RELATED"/>
    <property type="match status" value="1"/>
</dbReference>
<reference evidence="9 10" key="1">
    <citation type="journal article" date="2023" name="G3 (Bethesda)">
        <title>A chromosome-level genome assembly of Zasmidium syzygii isolated from banana leaves.</title>
        <authorList>
            <person name="van Westerhoven A.C."/>
            <person name="Mehrabi R."/>
            <person name="Talebi R."/>
            <person name="Steentjes M.B.F."/>
            <person name="Corcolon B."/>
            <person name="Chong P.A."/>
            <person name="Kema G.H.J."/>
            <person name="Seidl M.F."/>
        </authorList>
    </citation>
    <scope>NUCLEOTIDE SEQUENCE [LARGE SCALE GENOMIC DNA]</scope>
    <source>
        <strain evidence="9 10">P124</strain>
    </source>
</reference>
<dbReference type="CDD" id="cd00009">
    <property type="entry name" value="AAA"/>
    <property type="match status" value="1"/>
</dbReference>
<organism evidence="9 10">
    <name type="scientific">Zasmidium cellare</name>
    <name type="common">Wine cellar mold</name>
    <name type="synonym">Racodium cellare</name>
    <dbReference type="NCBI Taxonomy" id="395010"/>
    <lineage>
        <taxon>Eukaryota</taxon>
        <taxon>Fungi</taxon>
        <taxon>Dikarya</taxon>
        <taxon>Ascomycota</taxon>
        <taxon>Pezizomycotina</taxon>
        <taxon>Dothideomycetes</taxon>
        <taxon>Dothideomycetidae</taxon>
        <taxon>Mycosphaerellales</taxon>
        <taxon>Mycosphaerellaceae</taxon>
        <taxon>Zasmidium</taxon>
    </lineage>
</organism>
<dbReference type="Pfam" id="PF13191">
    <property type="entry name" value="AAA_16"/>
    <property type="match status" value="1"/>
</dbReference>
<keyword evidence="4" id="KW-0539">Nucleus</keyword>
<dbReference type="Gene3D" id="3.40.50.300">
    <property type="entry name" value="P-loop containing nucleotide triphosphate hydrolases"/>
    <property type="match status" value="1"/>
</dbReference>
<dbReference type="InterPro" id="IPR054425">
    <property type="entry name" value="Cdc6_ORC1-like_ATPase_lid"/>
</dbReference>
<dbReference type="Pfam" id="PF09079">
    <property type="entry name" value="WHD_Cdc6"/>
    <property type="match status" value="1"/>
</dbReference>
<gene>
    <name evidence="9" type="ORF">PRZ48_008081</name>
</gene>
<evidence type="ECO:0000256" key="3">
    <source>
        <dbReference type="ARBA" id="ARBA00022705"/>
    </source>
</evidence>
<evidence type="ECO:0000256" key="5">
    <source>
        <dbReference type="ARBA" id="ARBA00023306"/>
    </source>
</evidence>
<evidence type="ECO:0000259" key="8">
    <source>
        <dbReference type="SMART" id="SM00382"/>
    </source>
</evidence>
<evidence type="ECO:0000256" key="1">
    <source>
        <dbReference type="ARBA" id="ARBA00004123"/>
    </source>
</evidence>
<dbReference type="InterPro" id="IPR003593">
    <property type="entry name" value="AAA+_ATPase"/>
</dbReference>
<dbReference type="EMBL" id="JAXOVC010000006">
    <property type="protein sequence ID" value="KAK4499895.1"/>
    <property type="molecule type" value="Genomic_DNA"/>
</dbReference>
<comment type="similarity">
    <text evidence="6">Belongs to the CDC6/cdc18 family.</text>
</comment>
<dbReference type="SMART" id="SM00382">
    <property type="entry name" value="AAA"/>
    <property type="match status" value="1"/>
</dbReference>